<sequence>MRQLHWLELVKDDDCVINYHPSKANVVADALSRKSTQSNVIAIHIQKPELMDIQKMNVEVVPLGSIEAKLVALTLRPELLDQIQQEQQGDDFYIEVKKNITSGVYSDFKISDNGILQFKERVDMTNRDNLRENFLAEWHSTPYSVHPGATKMYRDLKIHYWWPDMKRDITYSMDQYAQLYIHEVVRLHSVPLSIVSDRDSIFLSNF</sequence>
<evidence type="ECO:0000313" key="2">
    <source>
        <dbReference type="EMBL" id="KAK6160447.1"/>
    </source>
</evidence>
<reference evidence="2 3" key="1">
    <citation type="journal article" date="2021" name="Comput. Struct. Biotechnol. J.">
        <title>De novo genome assembly of the potent medicinal plant Rehmannia glutinosa using nanopore technology.</title>
        <authorList>
            <person name="Ma L."/>
            <person name="Dong C."/>
            <person name="Song C."/>
            <person name="Wang X."/>
            <person name="Zheng X."/>
            <person name="Niu Y."/>
            <person name="Chen S."/>
            <person name="Feng W."/>
        </authorList>
    </citation>
    <scope>NUCLEOTIDE SEQUENCE [LARGE SCALE GENOMIC DNA]</scope>
    <source>
        <strain evidence="2">DH-2019</strain>
    </source>
</reference>
<evidence type="ECO:0000259" key="1">
    <source>
        <dbReference type="Pfam" id="PF17921"/>
    </source>
</evidence>
<gene>
    <name evidence="2" type="ORF">DH2020_003828</name>
</gene>
<dbReference type="InterPro" id="IPR041588">
    <property type="entry name" value="Integrase_H2C2"/>
</dbReference>
<accession>A0ABR0XMU7</accession>
<dbReference type="EMBL" id="JABTTQ020000003">
    <property type="protein sequence ID" value="KAK6160447.1"/>
    <property type="molecule type" value="Genomic_DNA"/>
</dbReference>
<dbReference type="Proteomes" id="UP001318860">
    <property type="component" value="Unassembled WGS sequence"/>
</dbReference>
<proteinExistence type="predicted"/>
<dbReference type="PANTHER" id="PTHR35046:SF26">
    <property type="entry name" value="RNA-DIRECTED DNA POLYMERASE"/>
    <property type="match status" value="1"/>
</dbReference>
<dbReference type="Pfam" id="PF17921">
    <property type="entry name" value="Integrase_H2C2"/>
    <property type="match status" value="1"/>
</dbReference>
<feature type="domain" description="Integrase zinc-binding" evidence="1">
    <location>
        <begin position="128"/>
        <end position="170"/>
    </location>
</feature>
<protein>
    <recommendedName>
        <fullName evidence="1">Integrase zinc-binding domain-containing protein</fullName>
    </recommendedName>
</protein>
<evidence type="ECO:0000313" key="3">
    <source>
        <dbReference type="Proteomes" id="UP001318860"/>
    </source>
</evidence>
<dbReference type="PANTHER" id="PTHR35046">
    <property type="entry name" value="ZINC KNUCKLE (CCHC-TYPE) FAMILY PROTEIN"/>
    <property type="match status" value="1"/>
</dbReference>
<comment type="caution">
    <text evidence="2">The sequence shown here is derived from an EMBL/GenBank/DDBJ whole genome shotgun (WGS) entry which is preliminary data.</text>
</comment>
<keyword evidence="3" id="KW-1185">Reference proteome</keyword>
<organism evidence="2 3">
    <name type="scientific">Rehmannia glutinosa</name>
    <name type="common">Chinese foxglove</name>
    <dbReference type="NCBI Taxonomy" id="99300"/>
    <lineage>
        <taxon>Eukaryota</taxon>
        <taxon>Viridiplantae</taxon>
        <taxon>Streptophyta</taxon>
        <taxon>Embryophyta</taxon>
        <taxon>Tracheophyta</taxon>
        <taxon>Spermatophyta</taxon>
        <taxon>Magnoliopsida</taxon>
        <taxon>eudicotyledons</taxon>
        <taxon>Gunneridae</taxon>
        <taxon>Pentapetalae</taxon>
        <taxon>asterids</taxon>
        <taxon>lamiids</taxon>
        <taxon>Lamiales</taxon>
        <taxon>Orobanchaceae</taxon>
        <taxon>Rehmannieae</taxon>
        <taxon>Rehmannia</taxon>
    </lineage>
</organism>
<dbReference type="Gene3D" id="1.10.340.70">
    <property type="match status" value="1"/>
</dbReference>
<name>A0ABR0XMU7_REHGL</name>